<organism evidence="2 3">
    <name type="scientific">Oidiodendron maius (strain Zn)</name>
    <dbReference type="NCBI Taxonomy" id="913774"/>
    <lineage>
        <taxon>Eukaryota</taxon>
        <taxon>Fungi</taxon>
        <taxon>Dikarya</taxon>
        <taxon>Ascomycota</taxon>
        <taxon>Pezizomycotina</taxon>
        <taxon>Leotiomycetes</taxon>
        <taxon>Leotiomycetes incertae sedis</taxon>
        <taxon>Myxotrichaceae</taxon>
        <taxon>Oidiodendron</taxon>
    </lineage>
</organism>
<reference evidence="2 3" key="1">
    <citation type="submission" date="2014-04" db="EMBL/GenBank/DDBJ databases">
        <authorList>
            <consortium name="DOE Joint Genome Institute"/>
            <person name="Kuo A."/>
            <person name="Martino E."/>
            <person name="Perotto S."/>
            <person name="Kohler A."/>
            <person name="Nagy L.G."/>
            <person name="Floudas D."/>
            <person name="Copeland A."/>
            <person name="Barry K.W."/>
            <person name="Cichocki N."/>
            <person name="Veneault-Fourrey C."/>
            <person name="LaButti K."/>
            <person name="Lindquist E.A."/>
            <person name="Lipzen A."/>
            <person name="Lundell T."/>
            <person name="Morin E."/>
            <person name="Murat C."/>
            <person name="Sun H."/>
            <person name="Tunlid A."/>
            <person name="Henrissat B."/>
            <person name="Grigoriev I.V."/>
            <person name="Hibbett D.S."/>
            <person name="Martin F."/>
            <person name="Nordberg H.P."/>
            <person name="Cantor M.N."/>
            <person name="Hua S.X."/>
        </authorList>
    </citation>
    <scope>NUCLEOTIDE SEQUENCE [LARGE SCALE GENOMIC DNA]</scope>
    <source>
        <strain evidence="2 3">Zn</strain>
    </source>
</reference>
<dbReference type="OrthoDB" id="20872at2759"/>
<proteinExistence type="predicted"/>
<dbReference type="AlphaFoldDB" id="A0A0C3D677"/>
<dbReference type="Pfam" id="PF06985">
    <property type="entry name" value="HET"/>
    <property type="match status" value="1"/>
</dbReference>
<dbReference type="EMBL" id="KN832870">
    <property type="protein sequence ID" value="KIN06824.1"/>
    <property type="molecule type" value="Genomic_DNA"/>
</dbReference>
<accession>A0A0C3D677</accession>
<evidence type="ECO:0000313" key="3">
    <source>
        <dbReference type="Proteomes" id="UP000054321"/>
    </source>
</evidence>
<dbReference type="PANTHER" id="PTHR10622:SF12">
    <property type="entry name" value="HET DOMAIN-CONTAINING PROTEIN"/>
    <property type="match status" value="1"/>
</dbReference>
<sequence>MRLLNTFTYQLEDFASSPGHNEYYAVLSHTWADEEILFEDVQDPESLKRCGKRGLPKLLNSCKAACEYGLRYIWIDTCCIDKSSSAELSEAINSMFAYYENSTICFVYLADFDSTYGIESTAFAQSRWFTRGWTLQELLAPKKVEFLDAQWVSIGHRRQLAGRLAEITRIDVRALQRHLRPDCEDTRVATRMSWAANRHTTRPEDIAYSLLGLFDIHMPLLYGEGPKAFLRLQKEIIQNSNDQSILAW</sequence>
<dbReference type="HOGENOM" id="CLU_000288_138_0_1"/>
<keyword evidence="3" id="KW-1185">Reference proteome</keyword>
<dbReference type="InterPro" id="IPR010730">
    <property type="entry name" value="HET"/>
</dbReference>
<dbReference type="Proteomes" id="UP000054321">
    <property type="component" value="Unassembled WGS sequence"/>
</dbReference>
<name>A0A0C3D677_OIDMZ</name>
<feature type="domain" description="Heterokaryon incompatibility" evidence="1">
    <location>
        <begin position="24"/>
        <end position="117"/>
    </location>
</feature>
<evidence type="ECO:0000313" key="2">
    <source>
        <dbReference type="EMBL" id="KIN06824.1"/>
    </source>
</evidence>
<reference evidence="3" key="2">
    <citation type="submission" date="2015-01" db="EMBL/GenBank/DDBJ databases">
        <title>Evolutionary Origins and Diversification of the Mycorrhizal Mutualists.</title>
        <authorList>
            <consortium name="DOE Joint Genome Institute"/>
            <consortium name="Mycorrhizal Genomics Consortium"/>
            <person name="Kohler A."/>
            <person name="Kuo A."/>
            <person name="Nagy L.G."/>
            <person name="Floudas D."/>
            <person name="Copeland A."/>
            <person name="Barry K.W."/>
            <person name="Cichocki N."/>
            <person name="Veneault-Fourrey C."/>
            <person name="LaButti K."/>
            <person name="Lindquist E.A."/>
            <person name="Lipzen A."/>
            <person name="Lundell T."/>
            <person name="Morin E."/>
            <person name="Murat C."/>
            <person name="Riley R."/>
            <person name="Ohm R."/>
            <person name="Sun H."/>
            <person name="Tunlid A."/>
            <person name="Henrissat B."/>
            <person name="Grigoriev I.V."/>
            <person name="Hibbett D.S."/>
            <person name="Martin F."/>
        </authorList>
    </citation>
    <scope>NUCLEOTIDE SEQUENCE [LARGE SCALE GENOMIC DNA]</scope>
    <source>
        <strain evidence="3">Zn</strain>
    </source>
</reference>
<dbReference type="InParanoid" id="A0A0C3D677"/>
<protein>
    <recommendedName>
        <fullName evidence="1">Heterokaryon incompatibility domain-containing protein</fullName>
    </recommendedName>
</protein>
<dbReference type="PANTHER" id="PTHR10622">
    <property type="entry name" value="HET DOMAIN-CONTAINING PROTEIN"/>
    <property type="match status" value="1"/>
</dbReference>
<gene>
    <name evidence="2" type="ORF">OIDMADRAFT_73630</name>
</gene>
<feature type="non-terminal residue" evidence="2">
    <location>
        <position position="248"/>
    </location>
</feature>
<evidence type="ECO:0000259" key="1">
    <source>
        <dbReference type="Pfam" id="PF06985"/>
    </source>
</evidence>
<dbReference type="STRING" id="913774.A0A0C3D677"/>